<gene>
    <name evidence="3" type="ORF">RSOLAG1IB_02803</name>
</gene>
<dbReference type="OrthoDB" id="6513042at2759"/>
<dbReference type="GO" id="GO:0003968">
    <property type="term" value="F:RNA-directed RNA polymerase activity"/>
    <property type="evidence" value="ECO:0007669"/>
    <property type="project" value="UniProtKB-KW"/>
</dbReference>
<name>A0A0B7FPE4_THACB</name>
<evidence type="ECO:0000313" key="3">
    <source>
        <dbReference type="EMBL" id="CEL58058.1"/>
    </source>
</evidence>
<keyword evidence="4" id="KW-1185">Reference proteome</keyword>
<sequence length="1067" mass="120180">MSASSSIQTIDLHIDDPNRTVLLEITVTKTEPTASIGLVLALLAPLEASTNYYIKFRYSDLYRITFDLEPNRSGSMILFQLKSPVSYESIDSVSEIIEIFSSNRPTLRNRLTHLAFDNSHASIAQYVSKNILVRLNRERALAFKRLCKSATIGHRRDGPIYVTQSSMFSGSSIQSLQAWMETKEWKVAFQLSRILTDTLINPEEFTSIRHTVDRLCETLSASQLCTVLLDFIARLQVLDRGEDWEDPPSVGECLERATVAIRHPIAPVPRLRHTRESGKNGDFPCLHAVVTPTRVLLEGPAPEQLNRVLRMFPDHWDYFIRVRFADEEQGQLKWDSDVNGPEFVRKRVGSILKNGLKIAGRRFEYLGYSNSSLKSHTVWFVRPFNDPRRGPQNARTIIDAIGNFSRDIQCPARMGARIGQAFSSTDLSVTVSADEVITINDIERGGHCFTDGVGTISPEFAEQMWRALVKLRGNRPYFVPASYQVRLGGYKGMLAIDYRLEGSVVCVRGSMDKFSSRSLDVEVSRAFDRPGPCFLNRPLIMLLDTGNEIPIEAFLELQRKAVNDTEAAMRSLSSAARTLETYGLGNAYNIPSILLRMNRLGLELEEIESLGLMAILKDAETDIRRDLKHHARIPVPHSWKLVGIADEFDYLEPQEIYACVRDSDREPIYLEGPYIVTRSPVIHPGDVQVVTAIGKPPPGSPFDREPLENTIVFSCRGDRPLPNCLGGGDLDGDLYDLINLTELPQLTPRVTHPPAQYPPVTKRMIRYRQATIDDVKDFICDYINSDILGVVALRHLRLADERPLGVKDPDCLKLAALHSKAVDFQKSGTPVEYKELPYPGRARPDWDAGEVQSRRGGQDNVYPSDRALGHLYRDIQLDQDQLRTAGTYPGVVLAPDLDVELIARPLERSEYDLVTYHLRGLLATIRVNQVPQDQFVEAAGLLGEYTNELTRICNDYALTPRSILSEEEVVAGTILERTSQRRKRQDRISEMRNVSAVLVQNVRDVLRGSDGDPLEDWASRSWAAYQVAKANSDDFGKKSFVLLALENVFDAVDAIAQRNRDRRARMN</sequence>
<dbReference type="InterPro" id="IPR007855">
    <property type="entry name" value="RDRP"/>
</dbReference>
<evidence type="ECO:0000256" key="1">
    <source>
        <dbReference type="RuleBase" id="RU363098"/>
    </source>
</evidence>
<dbReference type="PANTHER" id="PTHR23079:SF55">
    <property type="entry name" value="RNA-DIRECTED RNA POLYMERASE"/>
    <property type="match status" value="1"/>
</dbReference>
<dbReference type="GO" id="GO:0003723">
    <property type="term" value="F:RNA binding"/>
    <property type="evidence" value="ECO:0007669"/>
    <property type="project" value="UniProtKB-KW"/>
</dbReference>
<evidence type="ECO:0000259" key="2">
    <source>
        <dbReference type="Pfam" id="PF05183"/>
    </source>
</evidence>
<dbReference type="PANTHER" id="PTHR23079">
    <property type="entry name" value="RNA-DEPENDENT RNA POLYMERASE"/>
    <property type="match status" value="1"/>
</dbReference>
<dbReference type="Proteomes" id="UP000059188">
    <property type="component" value="Unassembled WGS sequence"/>
</dbReference>
<dbReference type="Pfam" id="PF05183">
    <property type="entry name" value="RdRP"/>
    <property type="match status" value="1"/>
</dbReference>
<keyword evidence="1" id="KW-0696">RNA-directed RNA polymerase</keyword>
<feature type="domain" description="RDRP core" evidence="2">
    <location>
        <begin position="290"/>
        <end position="875"/>
    </location>
</feature>
<evidence type="ECO:0000313" key="4">
    <source>
        <dbReference type="Proteomes" id="UP000059188"/>
    </source>
</evidence>
<keyword evidence="1" id="KW-0694">RNA-binding</keyword>
<comment type="similarity">
    <text evidence="1">Belongs to the RdRP family.</text>
</comment>
<dbReference type="EC" id="2.7.7.48" evidence="1"/>
<keyword evidence="1" id="KW-0548">Nucleotidyltransferase</keyword>
<dbReference type="GO" id="GO:0031380">
    <property type="term" value="C:nuclear RNA-directed RNA polymerase complex"/>
    <property type="evidence" value="ECO:0007669"/>
    <property type="project" value="TreeGrafter"/>
</dbReference>
<dbReference type="InterPro" id="IPR057596">
    <property type="entry name" value="RDRP_core"/>
</dbReference>
<protein>
    <recommendedName>
        <fullName evidence="1">RNA-dependent RNA polymerase</fullName>
        <ecNumber evidence="1">2.7.7.48</ecNumber>
    </recommendedName>
</protein>
<dbReference type="EMBL" id="LN679102">
    <property type="protein sequence ID" value="CEL58058.1"/>
    <property type="molecule type" value="Genomic_DNA"/>
</dbReference>
<accession>A0A0B7FPE4</accession>
<organism evidence="3 4">
    <name type="scientific">Thanatephorus cucumeris (strain AG1-IB / isolate 7/3/14)</name>
    <name type="common">Lettuce bottom rot fungus</name>
    <name type="synonym">Rhizoctonia solani</name>
    <dbReference type="NCBI Taxonomy" id="1108050"/>
    <lineage>
        <taxon>Eukaryota</taxon>
        <taxon>Fungi</taxon>
        <taxon>Dikarya</taxon>
        <taxon>Basidiomycota</taxon>
        <taxon>Agaricomycotina</taxon>
        <taxon>Agaricomycetes</taxon>
        <taxon>Cantharellales</taxon>
        <taxon>Ceratobasidiaceae</taxon>
        <taxon>Rhizoctonia</taxon>
        <taxon>Rhizoctonia solani AG-1</taxon>
    </lineage>
</organism>
<dbReference type="AlphaFoldDB" id="A0A0B7FPE4"/>
<reference evidence="3 4" key="1">
    <citation type="submission" date="2014-11" db="EMBL/GenBank/DDBJ databases">
        <authorList>
            <person name="Wibberg Daniel"/>
        </authorList>
    </citation>
    <scope>NUCLEOTIDE SEQUENCE [LARGE SCALE GENOMIC DNA]</scope>
    <source>
        <strain evidence="3">Rhizoctonia solani AG1-IB 7/3/14</strain>
    </source>
</reference>
<dbReference type="STRING" id="1108050.A0A0B7FPE4"/>
<keyword evidence="1" id="KW-0808">Transferase</keyword>
<comment type="catalytic activity">
    <reaction evidence="1">
        <text>RNA(n) + a ribonucleoside 5'-triphosphate = RNA(n+1) + diphosphate</text>
        <dbReference type="Rhea" id="RHEA:21248"/>
        <dbReference type="Rhea" id="RHEA-COMP:14527"/>
        <dbReference type="Rhea" id="RHEA-COMP:17342"/>
        <dbReference type="ChEBI" id="CHEBI:33019"/>
        <dbReference type="ChEBI" id="CHEBI:61557"/>
        <dbReference type="ChEBI" id="CHEBI:140395"/>
        <dbReference type="EC" id="2.7.7.48"/>
    </reaction>
</comment>
<dbReference type="GO" id="GO:0030422">
    <property type="term" value="P:siRNA processing"/>
    <property type="evidence" value="ECO:0007669"/>
    <property type="project" value="TreeGrafter"/>
</dbReference>
<proteinExistence type="inferred from homology"/>